<dbReference type="Gene3D" id="3.40.50.300">
    <property type="entry name" value="P-loop containing nucleotide triphosphate hydrolases"/>
    <property type="match status" value="1"/>
</dbReference>
<gene>
    <name evidence="2" type="ORF">Ptr86124_005367</name>
</gene>
<accession>A0A922SS96</accession>
<dbReference type="InterPro" id="IPR027417">
    <property type="entry name" value="P-loop_NTPase"/>
</dbReference>
<organism evidence="2 3">
    <name type="scientific">Pyrenophora tritici-repentis</name>
    <dbReference type="NCBI Taxonomy" id="45151"/>
    <lineage>
        <taxon>Eukaryota</taxon>
        <taxon>Fungi</taxon>
        <taxon>Dikarya</taxon>
        <taxon>Ascomycota</taxon>
        <taxon>Pezizomycotina</taxon>
        <taxon>Dothideomycetes</taxon>
        <taxon>Pleosporomycetidae</taxon>
        <taxon>Pleosporales</taxon>
        <taxon>Pleosporineae</taxon>
        <taxon>Pleosporaceae</taxon>
        <taxon>Pyrenophora</taxon>
    </lineage>
</organism>
<evidence type="ECO:0000313" key="3">
    <source>
        <dbReference type="Proteomes" id="UP000249757"/>
    </source>
</evidence>
<feature type="region of interest" description="Disordered" evidence="1">
    <location>
        <begin position="190"/>
        <end position="220"/>
    </location>
</feature>
<reference evidence="3" key="1">
    <citation type="journal article" date="2022" name="Microb. Genom.">
        <title>A global pangenome for the wheat fungal pathogen Pyrenophora tritici-repentis and prediction of effector protein structural homology.</title>
        <authorList>
            <person name="Moolhuijzen P.M."/>
            <person name="See P.T."/>
            <person name="Shi G."/>
            <person name="Powell H.R."/>
            <person name="Cockram J."/>
            <person name="Jorgensen L.N."/>
            <person name="Benslimane H."/>
            <person name="Strelkov S.E."/>
            <person name="Turner J."/>
            <person name="Liu Z."/>
            <person name="Moffat C.S."/>
        </authorList>
    </citation>
    <scope>NUCLEOTIDE SEQUENCE [LARGE SCALE GENOMIC DNA]</scope>
</reference>
<keyword evidence="3" id="KW-1185">Reference proteome</keyword>
<evidence type="ECO:0000256" key="1">
    <source>
        <dbReference type="SAM" id="MobiDB-lite"/>
    </source>
</evidence>
<name>A0A922SS96_9PLEO</name>
<proteinExistence type="predicted"/>
<protein>
    <submittedName>
        <fullName evidence="2">ATPase protein</fullName>
    </submittedName>
</protein>
<dbReference type="EMBL" id="NRDI02000006">
    <property type="protein sequence ID" value="KAI1515366.1"/>
    <property type="molecule type" value="Genomic_DNA"/>
</dbReference>
<evidence type="ECO:0000313" key="2">
    <source>
        <dbReference type="EMBL" id="KAI1515366.1"/>
    </source>
</evidence>
<feature type="compositionally biased region" description="Basic and acidic residues" evidence="1">
    <location>
        <begin position="203"/>
        <end position="220"/>
    </location>
</feature>
<sequence>MRLYRDRGTNQEVDCRRTIWILASNRGNEKIASFHELNVKKLTDKEKLTTGLEPLVSSLRDTFREIWGDPFESRIDEVIPFFPFSLGEQAVVAHKFLRRIAAEVREKIDLRPETRRHIGQCHISLQDDSKTCSHMAGRGYNRTSGTCGLSREAMRVSQMARDVYTKIPGRVTERLNEKPVEKLEVRLMPTPNNGQKIGVFRKQGGERMDEATQLKKPQDS</sequence>
<dbReference type="Proteomes" id="UP000249757">
    <property type="component" value="Unassembled WGS sequence"/>
</dbReference>
<comment type="caution">
    <text evidence="2">The sequence shown here is derived from an EMBL/GenBank/DDBJ whole genome shotgun (WGS) entry which is preliminary data.</text>
</comment>
<dbReference type="AlphaFoldDB" id="A0A922SS96"/>